<evidence type="ECO:0000256" key="1">
    <source>
        <dbReference type="SAM" id="SignalP"/>
    </source>
</evidence>
<sequence>MNIMTAVYFGVMVFALCLSTQVNSQNATDATPMANQTTSEGVNVTTMATNTYSSAANGTSPTGAGPALSPASLLILIPIAMATSLLHHCC</sequence>
<keyword evidence="1" id="KW-0732">Signal</keyword>
<accession>A0A8T2NPY0</accession>
<proteinExistence type="predicted"/>
<feature type="chain" id="PRO_5035875234" evidence="1">
    <location>
        <begin position="25"/>
        <end position="90"/>
    </location>
</feature>
<dbReference type="Proteomes" id="UP000824540">
    <property type="component" value="Unassembled WGS sequence"/>
</dbReference>
<protein>
    <submittedName>
        <fullName evidence="2">Uncharacterized protein</fullName>
    </submittedName>
</protein>
<dbReference type="EMBL" id="JAFBMS010000051">
    <property type="protein sequence ID" value="KAG9339662.1"/>
    <property type="molecule type" value="Genomic_DNA"/>
</dbReference>
<keyword evidence="3" id="KW-1185">Reference proteome</keyword>
<comment type="caution">
    <text evidence="2">The sequence shown here is derived from an EMBL/GenBank/DDBJ whole genome shotgun (WGS) entry which is preliminary data.</text>
</comment>
<reference evidence="2" key="1">
    <citation type="thesis" date="2021" institute="BYU ScholarsArchive" country="Provo, UT, USA">
        <title>Applications of and Algorithms for Genome Assembly and Genomic Analyses with an Emphasis on Marine Teleosts.</title>
        <authorList>
            <person name="Pickett B.D."/>
        </authorList>
    </citation>
    <scope>NUCLEOTIDE SEQUENCE</scope>
    <source>
        <strain evidence="2">HI-2016</strain>
    </source>
</reference>
<evidence type="ECO:0000313" key="2">
    <source>
        <dbReference type="EMBL" id="KAG9339662.1"/>
    </source>
</evidence>
<dbReference type="AlphaFoldDB" id="A0A8T2NPY0"/>
<name>A0A8T2NPY0_9TELE</name>
<dbReference type="OrthoDB" id="8854460at2759"/>
<evidence type="ECO:0000313" key="3">
    <source>
        <dbReference type="Proteomes" id="UP000824540"/>
    </source>
</evidence>
<feature type="signal peptide" evidence="1">
    <location>
        <begin position="1"/>
        <end position="24"/>
    </location>
</feature>
<organism evidence="2 3">
    <name type="scientific">Albula glossodonta</name>
    <name type="common">roundjaw bonefish</name>
    <dbReference type="NCBI Taxonomy" id="121402"/>
    <lineage>
        <taxon>Eukaryota</taxon>
        <taxon>Metazoa</taxon>
        <taxon>Chordata</taxon>
        <taxon>Craniata</taxon>
        <taxon>Vertebrata</taxon>
        <taxon>Euteleostomi</taxon>
        <taxon>Actinopterygii</taxon>
        <taxon>Neopterygii</taxon>
        <taxon>Teleostei</taxon>
        <taxon>Albuliformes</taxon>
        <taxon>Albulidae</taxon>
        <taxon>Albula</taxon>
    </lineage>
</organism>
<gene>
    <name evidence="2" type="ORF">JZ751_023308</name>
</gene>